<evidence type="ECO:0000313" key="7">
    <source>
        <dbReference type="EMBL" id="CAI2367263.1"/>
    </source>
</evidence>
<dbReference type="Gene3D" id="4.10.1060.10">
    <property type="entry name" value="Zinc finger, RanBP2-type"/>
    <property type="match status" value="1"/>
</dbReference>
<feature type="region of interest" description="Disordered" evidence="5">
    <location>
        <begin position="259"/>
        <end position="306"/>
    </location>
</feature>
<dbReference type="GO" id="GO:0008270">
    <property type="term" value="F:zinc ion binding"/>
    <property type="evidence" value="ECO:0007669"/>
    <property type="project" value="UniProtKB-KW"/>
</dbReference>
<feature type="compositionally biased region" description="Basic residues" evidence="5">
    <location>
        <begin position="373"/>
        <end position="385"/>
    </location>
</feature>
<feature type="compositionally biased region" description="Polar residues" evidence="5">
    <location>
        <begin position="389"/>
        <end position="410"/>
    </location>
</feature>
<feature type="compositionally biased region" description="Basic and acidic residues" evidence="5">
    <location>
        <begin position="259"/>
        <end position="305"/>
    </location>
</feature>
<evidence type="ECO:0000256" key="1">
    <source>
        <dbReference type="ARBA" id="ARBA00022723"/>
    </source>
</evidence>
<keyword evidence="8" id="KW-1185">Reference proteome</keyword>
<evidence type="ECO:0000256" key="3">
    <source>
        <dbReference type="ARBA" id="ARBA00022833"/>
    </source>
</evidence>
<accession>A0AAD1UHB9</accession>
<sequence>MAVDRTYSCISKVDTPELSPGMAKDKKRKKTFEPDDLSFYPVNSEDIQNEFLNNFSEQNQLTIKDLIRGKDGEEYNVNEILESCKGFQSMLFLTPPKINEMKSSSPSPLIDIMKSLNDILSTDEEKKKVLHPDLIKLLEVTPIQLKDSGPKTFEAKKSSRNISSLFETGKINNNISTNKTLVGPGKNGPNSSNKSMIKFGDTSRPHRSAHFNWTPSASVVAKNRPIIDKKFNFEEQKCPKKPRGPDPISQKIQEKCSKEEMNNNPDENHKNTIKEETKDSSEVERKGSNASDNQKHKGCNNDKENINCLKPQARSKARAGFSFPEGGWVCSFCQNYNFYGRIKCNRYVDGKPQHIIRKETKRTKNDENNMNKMNKKRKNKPKKNNQNKEVNPSGDQSLQGDSKSAQNSKSSKGDWICFTCSNLNFSFRKICNRCQIPREESDSQYASLQVSSMSSCQPHIGFAFPGAFTSSFSNMSAFPPHDQEEN</sequence>
<evidence type="ECO:0000256" key="2">
    <source>
        <dbReference type="ARBA" id="ARBA00022771"/>
    </source>
</evidence>
<evidence type="ECO:0000313" key="8">
    <source>
        <dbReference type="Proteomes" id="UP001295684"/>
    </source>
</evidence>
<protein>
    <recommendedName>
        <fullName evidence="6">RanBP2-type domain-containing protein</fullName>
    </recommendedName>
</protein>
<name>A0AAD1UHB9_EUPCR</name>
<dbReference type="PROSITE" id="PS01358">
    <property type="entry name" value="ZF_RANBP2_1"/>
    <property type="match status" value="1"/>
</dbReference>
<evidence type="ECO:0000259" key="6">
    <source>
        <dbReference type="PROSITE" id="PS50199"/>
    </source>
</evidence>
<feature type="compositionally biased region" description="Basic and acidic residues" evidence="5">
    <location>
        <begin position="355"/>
        <end position="369"/>
    </location>
</feature>
<feature type="domain" description="RanBP2-type" evidence="6">
    <location>
        <begin position="411"/>
        <end position="440"/>
    </location>
</feature>
<evidence type="ECO:0000256" key="4">
    <source>
        <dbReference type="PROSITE-ProRule" id="PRU00322"/>
    </source>
</evidence>
<organism evidence="7 8">
    <name type="scientific">Euplotes crassus</name>
    <dbReference type="NCBI Taxonomy" id="5936"/>
    <lineage>
        <taxon>Eukaryota</taxon>
        <taxon>Sar</taxon>
        <taxon>Alveolata</taxon>
        <taxon>Ciliophora</taxon>
        <taxon>Intramacronucleata</taxon>
        <taxon>Spirotrichea</taxon>
        <taxon>Hypotrichia</taxon>
        <taxon>Euplotida</taxon>
        <taxon>Euplotidae</taxon>
        <taxon>Moneuplotes</taxon>
    </lineage>
</organism>
<proteinExistence type="predicted"/>
<keyword evidence="2 4" id="KW-0863">Zinc-finger</keyword>
<keyword evidence="1" id="KW-0479">Metal-binding</keyword>
<dbReference type="SUPFAM" id="SSF90209">
    <property type="entry name" value="Ran binding protein zinc finger-like"/>
    <property type="match status" value="2"/>
</dbReference>
<dbReference type="InterPro" id="IPR036443">
    <property type="entry name" value="Znf_RanBP2_sf"/>
</dbReference>
<feature type="region of interest" description="Disordered" evidence="5">
    <location>
        <begin position="355"/>
        <end position="412"/>
    </location>
</feature>
<dbReference type="InterPro" id="IPR001876">
    <property type="entry name" value="Znf_RanBP2"/>
</dbReference>
<keyword evidence="3" id="KW-0862">Zinc</keyword>
<evidence type="ECO:0000256" key="5">
    <source>
        <dbReference type="SAM" id="MobiDB-lite"/>
    </source>
</evidence>
<dbReference type="SMART" id="SM00547">
    <property type="entry name" value="ZnF_RBZ"/>
    <property type="match status" value="2"/>
</dbReference>
<gene>
    <name evidence="7" type="ORF">ECRASSUSDP1_LOCUS8543</name>
</gene>
<dbReference type="Pfam" id="PF00641">
    <property type="entry name" value="Zn_ribbon_RanBP"/>
    <property type="match status" value="1"/>
</dbReference>
<dbReference type="AlphaFoldDB" id="A0AAD1UHB9"/>
<feature type="region of interest" description="Disordered" evidence="5">
    <location>
        <begin position="177"/>
        <end position="196"/>
    </location>
</feature>
<reference evidence="7" key="1">
    <citation type="submission" date="2023-07" db="EMBL/GenBank/DDBJ databases">
        <authorList>
            <consortium name="AG Swart"/>
            <person name="Singh M."/>
            <person name="Singh A."/>
            <person name="Seah K."/>
            <person name="Emmerich C."/>
        </authorList>
    </citation>
    <scope>NUCLEOTIDE SEQUENCE</scope>
    <source>
        <strain evidence="7">DP1</strain>
    </source>
</reference>
<dbReference type="EMBL" id="CAMPGE010008361">
    <property type="protein sequence ID" value="CAI2367263.1"/>
    <property type="molecule type" value="Genomic_DNA"/>
</dbReference>
<dbReference type="Proteomes" id="UP001295684">
    <property type="component" value="Unassembled WGS sequence"/>
</dbReference>
<comment type="caution">
    <text evidence="7">The sequence shown here is derived from an EMBL/GenBank/DDBJ whole genome shotgun (WGS) entry which is preliminary data.</text>
</comment>
<dbReference type="PROSITE" id="PS50199">
    <property type="entry name" value="ZF_RANBP2_2"/>
    <property type="match status" value="1"/>
</dbReference>